<comment type="caution">
    <text evidence="2">The sequence shown here is derived from an EMBL/GenBank/DDBJ whole genome shotgun (WGS) entry which is preliminary data.</text>
</comment>
<accession>A0A9Q3E8F2</accession>
<feature type="region of interest" description="Disordered" evidence="1">
    <location>
        <begin position="1"/>
        <end position="52"/>
    </location>
</feature>
<keyword evidence="3" id="KW-1185">Reference proteome</keyword>
<dbReference type="AlphaFoldDB" id="A0A9Q3E8F2"/>
<evidence type="ECO:0000313" key="3">
    <source>
        <dbReference type="Proteomes" id="UP000765509"/>
    </source>
</evidence>
<dbReference type="EMBL" id="AVOT02023170">
    <property type="protein sequence ID" value="MBW0513077.1"/>
    <property type="molecule type" value="Genomic_DNA"/>
</dbReference>
<evidence type="ECO:0000256" key="1">
    <source>
        <dbReference type="SAM" id="MobiDB-lite"/>
    </source>
</evidence>
<proteinExistence type="predicted"/>
<protein>
    <submittedName>
        <fullName evidence="2">Uncharacterized protein</fullName>
    </submittedName>
</protein>
<evidence type="ECO:0000313" key="2">
    <source>
        <dbReference type="EMBL" id="MBW0513077.1"/>
    </source>
</evidence>
<organism evidence="2 3">
    <name type="scientific">Austropuccinia psidii MF-1</name>
    <dbReference type="NCBI Taxonomy" id="1389203"/>
    <lineage>
        <taxon>Eukaryota</taxon>
        <taxon>Fungi</taxon>
        <taxon>Dikarya</taxon>
        <taxon>Basidiomycota</taxon>
        <taxon>Pucciniomycotina</taxon>
        <taxon>Pucciniomycetes</taxon>
        <taxon>Pucciniales</taxon>
        <taxon>Sphaerophragmiaceae</taxon>
        <taxon>Austropuccinia</taxon>
    </lineage>
</organism>
<reference evidence="2" key="1">
    <citation type="submission" date="2021-03" db="EMBL/GenBank/DDBJ databases">
        <title>Draft genome sequence of rust myrtle Austropuccinia psidii MF-1, a brazilian biotype.</title>
        <authorList>
            <person name="Quecine M.C."/>
            <person name="Pachon D.M.R."/>
            <person name="Bonatelli M.L."/>
            <person name="Correr F.H."/>
            <person name="Franceschini L.M."/>
            <person name="Leite T.F."/>
            <person name="Margarido G.R.A."/>
            <person name="Almeida C.A."/>
            <person name="Ferrarezi J.A."/>
            <person name="Labate C.A."/>
        </authorList>
    </citation>
    <scope>NUCLEOTIDE SEQUENCE</scope>
    <source>
        <strain evidence="2">MF-1</strain>
    </source>
</reference>
<feature type="compositionally biased region" description="Polar residues" evidence="1">
    <location>
        <begin position="1"/>
        <end position="29"/>
    </location>
</feature>
<dbReference type="Proteomes" id="UP000765509">
    <property type="component" value="Unassembled WGS sequence"/>
</dbReference>
<dbReference type="OrthoDB" id="2505280at2759"/>
<gene>
    <name evidence="2" type="ORF">O181_052792</name>
</gene>
<feature type="compositionally biased region" description="Basic and acidic residues" evidence="1">
    <location>
        <begin position="42"/>
        <end position="52"/>
    </location>
</feature>
<name>A0A9Q3E8F2_9BASI</name>
<sequence>MTNSYQPPQSPTTSNSADLSMDSSTSEANMPSRMLEQFLNRQTDRNKERRQSIEPWDIPHLCFTGNPEELGPFSYAIKDYLPLVSSNFASEKCKINWVACHFCYDSSRAATTTTQPL</sequence>